<sequence length="182" mass="19818">DDYLADRRARGYRLDLHGWLIATFLAGLAARGVTRITVADAVAFAEQPLGTDRRWHARRLQVVRGLAAYVHILDPIAADLIPDGLISAKVTRPIPYLYSDEDIAQLMATAAALSPPLLAAGVHMLIGLIAATGLRSGEAVALNLEDLRLEERMMTVTGKYGKRRLVPLHATTVQALAEYLEV</sequence>
<dbReference type="InterPro" id="IPR011010">
    <property type="entry name" value="DNA_brk_join_enz"/>
</dbReference>
<protein>
    <submittedName>
        <fullName evidence="3">Phage integrase family protein</fullName>
    </submittedName>
</protein>
<reference evidence="3" key="2">
    <citation type="journal article" date="2014" name="ISME J.">
        <title>Microbial stratification in low pH oxic and suboxic macroscopic growths along an acid mine drainage.</title>
        <authorList>
            <person name="Mendez-Garcia C."/>
            <person name="Mesa V."/>
            <person name="Sprenger R.R."/>
            <person name="Richter M."/>
            <person name="Diez M.S."/>
            <person name="Solano J."/>
            <person name="Bargiela R."/>
            <person name="Golyshina O.V."/>
            <person name="Manteca A."/>
            <person name="Ramos J.L."/>
            <person name="Gallego J.R."/>
            <person name="Llorente I."/>
            <person name="Martins Dos Santos V.A."/>
            <person name="Jensen O.N."/>
            <person name="Pelaez A.I."/>
            <person name="Sanchez J."/>
            <person name="Ferrer M."/>
        </authorList>
    </citation>
    <scope>NUCLEOTIDE SEQUENCE</scope>
</reference>
<dbReference type="GO" id="GO:0003677">
    <property type="term" value="F:DNA binding"/>
    <property type="evidence" value="ECO:0007669"/>
    <property type="project" value="InterPro"/>
</dbReference>
<organism evidence="3">
    <name type="scientific">mine drainage metagenome</name>
    <dbReference type="NCBI Taxonomy" id="410659"/>
    <lineage>
        <taxon>unclassified sequences</taxon>
        <taxon>metagenomes</taxon>
        <taxon>ecological metagenomes</taxon>
    </lineage>
</organism>
<dbReference type="AlphaFoldDB" id="T0YPM4"/>
<dbReference type="PROSITE" id="PS51898">
    <property type="entry name" value="TYR_RECOMBINASE"/>
    <property type="match status" value="1"/>
</dbReference>
<name>T0YPM4_9ZZZZ</name>
<accession>T0YPM4</accession>
<dbReference type="Gene3D" id="1.10.443.10">
    <property type="entry name" value="Intergrase catalytic core"/>
    <property type="match status" value="1"/>
</dbReference>
<keyword evidence="1" id="KW-0233">DNA recombination</keyword>
<dbReference type="GO" id="GO:0006310">
    <property type="term" value="P:DNA recombination"/>
    <property type="evidence" value="ECO:0007669"/>
    <property type="project" value="UniProtKB-KW"/>
</dbReference>
<feature type="non-terminal residue" evidence="3">
    <location>
        <position position="1"/>
    </location>
</feature>
<feature type="non-terminal residue" evidence="3">
    <location>
        <position position="182"/>
    </location>
</feature>
<evidence type="ECO:0000256" key="1">
    <source>
        <dbReference type="ARBA" id="ARBA00023172"/>
    </source>
</evidence>
<dbReference type="Pfam" id="PF00589">
    <property type="entry name" value="Phage_integrase"/>
    <property type="match status" value="1"/>
</dbReference>
<reference evidence="3" key="1">
    <citation type="submission" date="2013-08" db="EMBL/GenBank/DDBJ databases">
        <authorList>
            <person name="Mendez C."/>
            <person name="Richter M."/>
            <person name="Ferrer M."/>
            <person name="Sanchez J."/>
        </authorList>
    </citation>
    <scope>NUCLEOTIDE SEQUENCE</scope>
</reference>
<proteinExistence type="predicted"/>
<dbReference type="InterPro" id="IPR013762">
    <property type="entry name" value="Integrase-like_cat_sf"/>
</dbReference>
<dbReference type="InterPro" id="IPR002104">
    <property type="entry name" value="Integrase_catalytic"/>
</dbReference>
<feature type="domain" description="Tyr recombinase" evidence="2">
    <location>
        <begin position="92"/>
        <end position="182"/>
    </location>
</feature>
<dbReference type="EMBL" id="AUZY01011668">
    <property type="protein sequence ID" value="EQD33707.1"/>
    <property type="molecule type" value="Genomic_DNA"/>
</dbReference>
<comment type="caution">
    <text evidence="3">The sequence shown here is derived from an EMBL/GenBank/DDBJ whole genome shotgun (WGS) entry which is preliminary data.</text>
</comment>
<evidence type="ECO:0000259" key="2">
    <source>
        <dbReference type="PROSITE" id="PS51898"/>
    </source>
</evidence>
<dbReference type="SUPFAM" id="SSF56349">
    <property type="entry name" value="DNA breaking-rejoining enzymes"/>
    <property type="match status" value="1"/>
</dbReference>
<dbReference type="GO" id="GO:0015074">
    <property type="term" value="P:DNA integration"/>
    <property type="evidence" value="ECO:0007669"/>
    <property type="project" value="InterPro"/>
</dbReference>
<gene>
    <name evidence="3" type="ORF">B1B_17467</name>
</gene>
<evidence type="ECO:0000313" key="3">
    <source>
        <dbReference type="EMBL" id="EQD33707.1"/>
    </source>
</evidence>